<organism evidence="3 4">
    <name type="scientific">Sporomusa termitida</name>
    <dbReference type="NCBI Taxonomy" id="2377"/>
    <lineage>
        <taxon>Bacteria</taxon>
        <taxon>Bacillati</taxon>
        <taxon>Bacillota</taxon>
        <taxon>Negativicutes</taxon>
        <taxon>Selenomonadales</taxon>
        <taxon>Sporomusaceae</taxon>
        <taxon>Sporomusa</taxon>
    </lineage>
</organism>
<keyword evidence="4" id="KW-1185">Reference proteome</keyword>
<dbReference type="EC" id="1.1.-.-" evidence="3"/>
<dbReference type="AlphaFoldDB" id="A0A517DRA6"/>
<dbReference type="InterPro" id="IPR012223">
    <property type="entry name" value="TEII"/>
</dbReference>
<dbReference type="InterPro" id="IPR029058">
    <property type="entry name" value="AB_hydrolase_fold"/>
</dbReference>
<dbReference type="OrthoDB" id="2213423at2"/>
<evidence type="ECO:0000256" key="1">
    <source>
        <dbReference type="ARBA" id="ARBA00007169"/>
    </source>
</evidence>
<dbReference type="SUPFAM" id="SSF53474">
    <property type="entry name" value="alpha/beta-Hydrolases"/>
    <property type="match status" value="1"/>
</dbReference>
<dbReference type="PANTHER" id="PTHR11487">
    <property type="entry name" value="THIOESTERASE"/>
    <property type="match status" value="1"/>
</dbReference>
<evidence type="ECO:0000313" key="4">
    <source>
        <dbReference type="Proteomes" id="UP000320776"/>
    </source>
</evidence>
<protein>
    <submittedName>
        <fullName evidence="3">Linear gramicidin dehydrogenase LgrE</fullName>
        <ecNumber evidence="3">1.1.-.-</ecNumber>
    </submittedName>
</protein>
<dbReference type="PANTHER" id="PTHR11487:SF0">
    <property type="entry name" value="S-ACYL FATTY ACID SYNTHASE THIOESTERASE, MEDIUM CHAIN"/>
    <property type="match status" value="1"/>
</dbReference>
<dbReference type="EMBL" id="CP036259">
    <property type="protein sequence ID" value="QDR79902.1"/>
    <property type="molecule type" value="Genomic_DNA"/>
</dbReference>
<gene>
    <name evidence="3" type="primary">lgrE</name>
    <name evidence="3" type="ORF">SPTER_12040</name>
</gene>
<dbReference type="RefSeq" id="WP_144349487.1">
    <property type="nucleotide sequence ID" value="NZ_CP036259.1"/>
</dbReference>
<dbReference type="GO" id="GO:0008610">
    <property type="term" value="P:lipid biosynthetic process"/>
    <property type="evidence" value="ECO:0007669"/>
    <property type="project" value="TreeGrafter"/>
</dbReference>
<evidence type="ECO:0000313" key="3">
    <source>
        <dbReference type="EMBL" id="QDR79902.1"/>
    </source>
</evidence>
<accession>A0A517DRA6</accession>
<comment type="similarity">
    <text evidence="1">Belongs to the thioesterase family.</text>
</comment>
<dbReference type="Proteomes" id="UP000320776">
    <property type="component" value="Chromosome"/>
</dbReference>
<evidence type="ECO:0000259" key="2">
    <source>
        <dbReference type="Pfam" id="PF00975"/>
    </source>
</evidence>
<feature type="domain" description="Thioesterase" evidence="2">
    <location>
        <begin position="22"/>
        <end position="243"/>
    </location>
</feature>
<proteinExistence type="inferred from homology"/>
<dbReference type="Gene3D" id="3.40.50.1820">
    <property type="entry name" value="alpha/beta hydrolase"/>
    <property type="match status" value="1"/>
</dbReference>
<dbReference type="GO" id="GO:0016491">
    <property type="term" value="F:oxidoreductase activity"/>
    <property type="evidence" value="ECO:0007669"/>
    <property type="project" value="UniProtKB-KW"/>
</dbReference>
<keyword evidence="3" id="KW-0560">Oxidoreductase</keyword>
<dbReference type="KEGG" id="sted:SPTER_12040"/>
<reference evidence="3 4" key="1">
    <citation type="submission" date="2019-02" db="EMBL/GenBank/DDBJ databases">
        <title>Closed genome of Sporomusa termitida DSM 4440.</title>
        <authorList>
            <person name="Poehlein A."/>
            <person name="Daniel R."/>
        </authorList>
    </citation>
    <scope>NUCLEOTIDE SEQUENCE [LARGE SCALE GENOMIC DNA]</scope>
    <source>
        <strain evidence="3 4">DSM 4440</strain>
    </source>
</reference>
<name>A0A517DRA6_9FIRM</name>
<dbReference type="InterPro" id="IPR001031">
    <property type="entry name" value="Thioesterase"/>
</dbReference>
<sequence length="263" mass="29661">MKPQTMFTPWLHTCPDAKDKIRLFCLPYAGGGASSYRGWAKALPEVGVYPIQLPGRETRIAERPLYEMNQLVEAVATAIFPYLQRPFIFFGHSLGARIAFEITRKLRKRWNVQPCRLIVSASRAPHIPEPKPLHHLSDVEFIKELSRFSGTPEAVLHNRELMELFMPILRADFAVDETYVYAEDTPLNCPVSAFGGTGDSEATREEIEAWAGHTNGDFSLEMIAGDHFFLQTKRDALLRSVRRIIARHLASMPLSLRLVEGGG</sequence>
<dbReference type="Pfam" id="PF00975">
    <property type="entry name" value="Thioesterase"/>
    <property type="match status" value="1"/>
</dbReference>